<sequence>MAFNKEKCDAELGRKIEEHLREIGMNTPMREDNGITDDVKIQYIESSFTDIMNVLGLDLSDDSLVDTPRRVAKMLVKETMWGLKPENFPKCTAIDNKMNYDEIVCETGITVMSQCEHHFVTIDGKATVAYIPNKKVLGLSKMNRIVEYFSRRPQVQERLTIQIAEALKLILETDNVAVVLDCEHYCVKSRGVEDHTSSTVTSSLSGVFRTKPEARAEFMALARK</sequence>
<dbReference type="InterPro" id="IPR018234">
    <property type="entry name" value="GTP_CycHdrlase_I_CS"/>
</dbReference>
<evidence type="ECO:0000259" key="5">
    <source>
        <dbReference type="Pfam" id="PF01227"/>
    </source>
</evidence>
<dbReference type="InterPro" id="IPR001474">
    <property type="entry name" value="GTP_CycHdrlase_I"/>
</dbReference>
<protein>
    <recommendedName>
        <fullName evidence="3">GTP cyclohydrolase I</fullName>
        <ecNumber evidence="3">3.5.4.16</ecNumber>
    </recommendedName>
</protein>
<dbReference type="RefSeq" id="YP_008125321.1">
    <property type="nucleotide sequence ID" value="NC_021529.2"/>
</dbReference>
<dbReference type="PROSITE" id="PS00860">
    <property type="entry name" value="GTP_CYCLOHYDROL_1_2"/>
    <property type="match status" value="1"/>
</dbReference>
<dbReference type="FunFam" id="3.30.1130.10:FF:000001">
    <property type="entry name" value="GTP cyclohydrolase 1"/>
    <property type="match status" value="1"/>
</dbReference>
<dbReference type="SUPFAM" id="SSF55620">
    <property type="entry name" value="Tetrahydrobiopterin biosynthesis enzymes-like"/>
    <property type="match status" value="1"/>
</dbReference>
<dbReference type="OrthoDB" id="9799at10239"/>
<dbReference type="EMBL" id="HQ317393">
    <property type="protein sequence ID" value="AGN30172.1"/>
    <property type="molecule type" value="Genomic_DNA"/>
</dbReference>
<keyword evidence="4" id="KW-0378">Hydrolase</keyword>
<dbReference type="GO" id="GO:0005525">
    <property type="term" value="F:GTP binding"/>
    <property type="evidence" value="ECO:0007669"/>
    <property type="project" value="TreeGrafter"/>
</dbReference>
<dbReference type="GO" id="GO:0046654">
    <property type="term" value="P:tetrahydrofolate biosynthetic process"/>
    <property type="evidence" value="ECO:0007669"/>
    <property type="project" value="InterPro"/>
</dbReference>
<comment type="pathway">
    <text evidence="2">Cofactor biosynthesis; 7,8-dihydroneopterin triphosphate biosynthesis; 7,8-dihydroneopterin triphosphate from GTP: step 1/1.</text>
</comment>
<dbReference type="PANTHER" id="PTHR11109">
    <property type="entry name" value="GTP CYCLOHYDROLASE I"/>
    <property type="match status" value="1"/>
</dbReference>
<dbReference type="UniPathway" id="UPA00848">
    <property type="reaction ID" value="UER00151"/>
</dbReference>
<evidence type="ECO:0000313" key="7">
    <source>
        <dbReference type="Proteomes" id="UP000201461"/>
    </source>
</evidence>
<dbReference type="NCBIfam" id="NF006826">
    <property type="entry name" value="PRK09347.1-3"/>
    <property type="match status" value="1"/>
</dbReference>
<dbReference type="KEGG" id="vg:15926623"/>
<keyword evidence="7" id="KW-1185">Reference proteome</keyword>
<dbReference type="GO" id="GO:0003934">
    <property type="term" value="F:GTP cyclohydrolase I activity"/>
    <property type="evidence" value="ECO:0007669"/>
    <property type="project" value="UniProtKB-EC"/>
</dbReference>
<reference evidence="6 7" key="1">
    <citation type="journal article" date="2014" name="Genome Biol. Evol.">
        <title>Composite Conserved Promoter-Terminator Motifs (PeSLs) that Mediate Modular Shuffling in the Diverse T4-Like Myoviruses.</title>
        <authorList>
            <person name="Comeau A.M."/>
            <person name="Arbiol C."/>
            <person name="Krisch H.M."/>
        </authorList>
    </citation>
    <scope>NUCLEOTIDE SEQUENCE [LARGE SCALE GENOMIC DNA]</scope>
</reference>
<comment type="catalytic activity">
    <reaction evidence="1">
        <text>GTP + H2O = 7,8-dihydroneopterin 3'-triphosphate + formate + H(+)</text>
        <dbReference type="Rhea" id="RHEA:17473"/>
        <dbReference type="ChEBI" id="CHEBI:15377"/>
        <dbReference type="ChEBI" id="CHEBI:15378"/>
        <dbReference type="ChEBI" id="CHEBI:15740"/>
        <dbReference type="ChEBI" id="CHEBI:37565"/>
        <dbReference type="ChEBI" id="CHEBI:58462"/>
        <dbReference type="EC" id="3.5.4.16"/>
    </reaction>
</comment>
<dbReference type="InterPro" id="IPR020602">
    <property type="entry name" value="GTP_CycHdrlase_I_dom"/>
</dbReference>
<evidence type="ECO:0000256" key="1">
    <source>
        <dbReference type="ARBA" id="ARBA00001052"/>
    </source>
</evidence>
<dbReference type="NCBIfam" id="NF006824">
    <property type="entry name" value="PRK09347.1-1"/>
    <property type="match status" value="1"/>
</dbReference>
<dbReference type="NCBIfam" id="TIGR00063">
    <property type="entry name" value="folE"/>
    <property type="match status" value="1"/>
</dbReference>
<evidence type="ECO:0000256" key="2">
    <source>
        <dbReference type="ARBA" id="ARBA00005080"/>
    </source>
</evidence>
<dbReference type="Gene3D" id="3.30.1130.10">
    <property type="match status" value="1"/>
</dbReference>
<dbReference type="GO" id="GO:0006729">
    <property type="term" value="P:tetrahydrobiopterin biosynthetic process"/>
    <property type="evidence" value="ECO:0007669"/>
    <property type="project" value="TreeGrafter"/>
</dbReference>
<dbReference type="EC" id="3.5.4.16" evidence="3"/>
<dbReference type="GO" id="GO:0008270">
    <property type="term" value="F:zinc ion binding"/>
    <property type="evidence" value="ECO:0007669"/>
    <property type="project" value="TreeGrafter"/>
</dbReference>
<dbReference type="GeneID" id="15926623"/>
<dbReference type="Pfam" id="PF01227">
    <property type="entry name" value="GTP_cyclohydroI"/>
    <property type="match status" value="1"/>
</dbReference>
<feature type="domain" description="GTP cyclohydrolase I" evidence="5">
    <location>
        <begin position="44"/>
        <end position="222"/>
    </location>
</feature>
<proteinExistence type="inferred from homology"/>
<accession>R9TJA5</accession>
<dbReference type="PANTHER" id="PTHR11109:SF7">
    <property type="entry name" value="GTP CYCLOHYDROLASE 1"/>
    <property type="match status" value="1"/>
</dbReference>
<gene>
    <name evidence="6" type="ORF">VPFG_00170</name>
</gene>
<dbReference type="InterPro" id="IPR043133">
    <property type="entry name" value="GTP-CH-I_C/QueF"/>
</dbReference>
<dbReference type="Proteomes" id="UP000201461">
    <property type="component" value="Segment"/>
</dbReference>
<evidence type="ECO:0000256" key="3">
    <source>
        <dbReference type="ARBA" id="ARBA00012715"/>
    </source>
</evidence>
<organism evidence="6 7">
    <name type="scientific">Vibrio phage nt-1</name>
    <dbReference type="NCBI Taxonomy" id="115992"/>
    <lineage>
        <taxon>Viruses</taxon>
        <taxon>Duplodnaviria</taxon>
        <taxon>Heunggongvirae</taxon>
        <taxon>Uroviricota</taxon>
        <taxon>Caudoviricetes</taxon>
        <taxon>Pantevenvirales</taxon>
        <taxon>Straboviridae</taxon>
        <taxon>Mylasvirus</taxon>
        <taxon>Mylasvirus persius</taxon>
    </lineage>
</organism>
<evidence type="ECO:0000313" key="6">
    <source>
        <dbReference type="EMBL" id="AGN30172.1"/>
    </source>
</evidence>
<dbReference type="Gene3D" id="1.10.286.10">
    <property type="match status" value="1"/>
</dbReference>
<evidence type="ECO:0000256" key="4">
    <source>
        <dbReference type="ARBA" id="ARBA00022801"/>
    </source>
</evidence>
<dbReference type="HAMAP" id="MF_00223">
    <property type="entry name" value="FolE"/>
    <property type="match status" value="1"/>
</dbReference>
<name>R9TJA5_9CAUD</name>
<dbReference type="InterPro" id="IPR043134">
    <property type="entry name" value="GTP-CH-I_N"/>
</dbReference>